<dbReference type="EC" id="2.7.1.180" evidence="2"/>
<dbReference type="Proteomes" id="UP000553888">
    <property type="component" value="Unassembled WGS sequence"/>
</dbReference>
<keyword evidence="12" id="KW-1185">Reference proteome</keyword>
<evidence type="ECO:0000256" key="8">
    <source>
        <dbReference type="ARBA" id="ARBA00022842"/>
    </source>
</evidence>
<dbReference type="Pfam" id="PF02424">
    <property type="entry name" value="ApbE"/>
    <property type="match status" value="1"/>
</dbReference>
<keyword evidence="5" id="KW-0808">Transferase</keyword>
<keyword evidence="11" id="KW-0449">Lipoprotein</keyword>
<dbReference type="GO" id="GO:0016740">
    <property type="term" value="F:transferase activity"/>
    <property type="evidence" value="ECO:0007669"/>
    <property type="project" value="UniProtKB-KW"/>
</dbReference>
<gene>
    <name evidence="11" type="ORF">BJ979_003174</name>
</gene>
<evidence type="ECO:0000313" key="11">
    <source>
        <dbReference type="EMBL" id="NYH00549.1"/>
    </source>
</evidence>
<comment type="cofactor">
    <cofactor evidence="1">
        <name>Mg(2+)</name>
        <dbReference type="ChEBI" id="CHEBI:18420"/>
    </cofactor>
</comment>
<evidence type="ECO:0000313" key="12">
    <source>
        <dbReference type="Proteomes" id="UP000553888"/>
    </source>
</evidence>
<reference evidence="11 12" key="1">
    <citation type="submission" date="2020-07" db="EMBL/GenBank/DDBJ databases">
        <title>Sequencing the genomes of 1000 actinobacteria strains.</title>
        <authorList>
            <person name="Klenk H.-P."/>
        </authorList>
    </citation>
    <scope>NUCLEOTIDE SEQUENCE [LARGE SCALE GENOMIC DNA]</scope>
    <source>
        <strain evidence="11 12">DSM 23141</strain>
    </source>
</reference>
<proteinExistence type="predicted"/>
<protein>
    <recommendedName>
        <fullName evidence="3">FAD:protein FMN transferase</fullName>
        <ecNumber evidence="2">2.7.1.180</ecNumber>
    </recommendedName>
    <alternativeName>
        <fullName evidence="9">Flavin transferase</fullName>
    </alternativeName>
</protein>
<evidence type="ECO:0000256" key="9">
    <source>
        <dbReference type="ARBA" id="ARBA00031306"/>
    </source>
</evidence>
<dbReference type="EMBL" id="JACBZY010000001">
    <property type="protein sequence ID" value="NYH00549.1"/>
    <property type="molecule type" value="Genomic_DNA"/>
</dbReference>
<comment type="caution">
    <text evidence="11">The sequence shown here is derived from an EMBL/GenBank/DDBJ whole genome shotgun (WGS) entry which is preliminary data.</text>
</comment>
<keyword evidence="8" id="KW-0460">Magnesium</keyword>
<sequence>MPDSSATASTPPAQWRFEAIGTAWSIDTPTPLSPALRRDIADRIDGFDRDWSRFRPDSLVSRMAREPGRYRLPAEAVPLLDFYRILFEATGGSVSPLVGHALEDLGYDAGYRLTPAAHIRATPSWDDALAWDGEHLTLLRPALLDVGAAGKGLLVDLLSRMLHDAGEHDHVVDGSGDLVRSAPAGAAPERIALEHPADPTKAVGVLELGSGAVAASAANRRAWAGAHHIIDALTGVPTQHVTATWAVVPAAADYAAMTADGLATGLFFAPPAAFAAAGPFDWATITSGGRIAHSPDLPGEVFA</sequence>
<dbReference type="InterPro" id="IPR003374">
    <property type="entry name" value="ApbE-like_sf"/>
</dbReference>
<evidence type="ECO:0000256" key="1">
    <source>
        <dbReference type="ARBA" id="ARBA00001946"/>
    </source>
</evidence>
<evidence type="ECO:0000256" key="5">
    <source>
        <dbReference type="ARBA" id="ARBA00022679"/>
    </source>
</evidence>
<evidence type="ECO:0000256" key="4">
    <source>
        <dbReference type="ARBA" id="ARBA00022630"/>
    </source>
</evidence>
<keyword evidence="7" id="KW-0274">FAD</keyword>
<dbReference type="SUPFAM" id="SSF143631">
    <property type="entry name" value="ApbE-like"/>
    <property type="match status" value="1"/>
</dbReference>
<evidence type="ECO:0000256" key="3">
    <source>
        <dbReference type="ARBA" id="ARBA00016337"/>
    </source>
</evidence>
<dbReference type="GO" id="GO:0046872">
    <property type="term" value="F:metal ion binding"/>
    <property type="evidence" value="ECO:0007669"/>
    <property type="project" value="UniProtKB-KW"/>
</dbReference>
<comment type="catalytic activity">
    <reaction evidence="10">
        <text>L-threonyl-[protein] + FAD = FMN-L-threonyl-[protein] + AMP + H(+)</text>
        <dbReference type="Rhea" id="RHEA:36847"/>
        <dbReference type="Rhea" id="RHEA-COMP:11060"/>
        <dbReference type="Rhea" id="RHEA-COMP:11061"/>
        <dbReference type="ChEBI" id="CHEBI:15378"/>
        <dbReference type="ChEBI" id="CHEBI:30013"/>
        <dbReference type="ChEBI" id="CHEBI:57692"/>
        <dbReference type="ChEBI" id="CHEBI:74257"/>
        <dbReference type="ChEBI" id="CHEBI:456215"/>
        <dbReference type="EC" id="2.7.1.180"/>
    </reaction>
</comment>
<organism evidence="11 12">
    <name type="scientific">Schumannella luteola</name>
    <dbReference type="NCBI Taxonomy" id="472059"/>
    <lineage>
        <taxon>Bacteria</taxon>
        <taxon>Bacillati</taxon>
        <taxon>Actinomycetota</taxon>
        <taxon>Actinomycetes</taxon>
        <taxon>Micrococcales</taxon>
        <taxon>Microbacteriaceae</taxon>
        <taxon>Schumannella</taxon>
    </lineage>
</organism>
<evidence type="ECO:0000256" key="7">
    <source>
        <dbReference type="ARBA" id="ARBA00022827"/>
    </source>
</evidence>
<dbReference type="Gene3D" id="3.10.520.10">
    <property type="entry name" value="ApbE-like domains"/>
    <property type="match status" value="1"/>
</dbReference>
<keyword evidence="6" id="KW-0479">Metal-binding</keyword>
<dbReference type="PANTHER" id="PTHR30040:SF2">
    <property type="entry name" value="FAD:PROTEIN FMN TRANSFERASE"/>
    <property type="match status" value="1"/>
</dbReference>
<name>A0A852YN03_9MICO</name>
<keyword evidence="4" id="KW-0285">Flavoprotein</keyword>
<evidence type="ECO:0000256" key="10">
    <source>
        <dbReference type="ARBA" id="ARBA00048540"/>
    </source>
</evidence>
<dbReference type="PANTHER" id="PTHR30040">
    <property type="entry name" value="THIAMINE BIOSYNTHESIS LIPOPROTEIN APBE"/>
    <property type="match status" value="1"/>
</dbReference>
<dbReference type="InterPro" id="IPR024932">
    <property type="entry name" value="ApbE"/>
</dbReference>
<dbReference type="RefSeq" id="WP_179569456.1">
    <property type="nucleotide sequence ID" value="NZ_JACBZY010000001.1"/>
</dbReference>
<evidence type="ECO:0000256" key="2">
    <source>
        <dbReference type="ARBA" id="ARBA00011955"/>
    </source>
</evidence>
<accession>A0A852YN03</accession>
<dbReference type="AlphaFoldDB" id="A0A852YN03"/>
<evidence type="ECO:0000256" key="6">
    <source>
        <dbReference type="ARBA" id="ARBA00022723"/>
    </source>
</evidence>